<dbReference type="InterPro" id="IPR050696">
    <property type="entry name" value="FtsA/MreB"/>
</dbReference>
<dbReference type="Gene3D" id="3.30.420.40">
    <property type="match status" value="2"/>
</dbReference>
<gene>
    <name evidence="1" type="ORF">COT96_00890</name>
</gene>
<dbReference type="InterPro" id="IPR043129">
    <property type="entry name" value="ATPase_NBD"/>
</dbReference>
<evidence type="ECO:0000313" key="2">
    <source>
        <dbReference type="Proteomes" id="UP000228964"/>
    </source>
</evidence>
<proteinExistence type="predicted"/>
<comment type="caution">
    <text evidence="1">The sequence shown here is derived from an EMBL/GenBank/DDBJ whole genome shotgun (WGS) entry which is preliminary data.</text>
</comment>
<dbReference type="Gene3D" id="3.30.1490.300">
    <property type="match status" value="1"/>
</dbReference>
<dbReference type="PANTHER" id="PTHR32432:SF3">
    <property type="entry name" value="ETHANOLAMINE UTILIZATION PROTEIN EUTJ"/>
    <property type="match status" value="1"/>
</dbReference>
<dbReference type="InterPro" id="IPR005883">
    <property type="entry name" value="PilM"/>
</dbReference>
<dbReference type="Pfam" id="PF11104">
    <property type="entry name" value="PilM_2"/>
    <property type="match status" value="1"/>
</dbReference>
<evidence type="ECO:0000313" key="1">
    <source>
        <dbReference type="EMBL" id="PIT95505.1"/>
    </source>
</evidence>
<sequence>MFFNSNSTYPIGLDISDLSLKLVQLNKIRGKIKIQALGKMNLPKGIIESGLIKKESELINAIKELLAKPTYGKVSSEEIIACLPEAKTFIKLITIEKSPNPIAEIIGQEIEKHIPLALDEIYFDWQIIENLKDKYLILVGAAPKTIVNQYTELLDKLKLSVTALEIESVSICRSLLTEEVNYAATVAASTVRQELQSVAGQGKNYAIIDIGANHTAMIFYSKNTILLTVSLPLSGEQITANIAQTLELTPELAEKAKIICGLDEDKAQGVIKNVLADTIEKLTNKIKEALEFYNRNFADRGAINQILLCGSGANIKNLAQIIQTAINIEVKIGDSLINLAEVNPVRKGFSNGVKSKYSEILSEKHTFDINSLKKENSSSKKTLSITQDASLTFSTAIGLALRGIYVDEI</sequence>
<protein>
    <recommendedName>
        <fullName evidence="3">SHS2 domain-containing protein</fullName>
    </recommendedName>
</protein>
<evidence type="ECO:0008006" key="3">
    <source>
        <dbReference type="Google" id="ProtNLM"/>
    </source>
</evidence>
<dbReference type="EMBL" id="PFAO01000020">
    <property type="protein sequence ID" value="PIT95505.1"/>
    <property type="molecule type" value="Genomic_DNA"/>
</dbReference>
<dbReference type="AlphaFoldDB" id="A0A2M6WRW3"/>
<dbReference type="PANTHER" id="PTHR32432">
    <property type="entry name" value="CELL DIVISION PROTEIN FTSA-RELATED"/>
    <property type="match status" value="1"/>
</dbReference>
<organism evidence="1 2">
    <name type="scientific">Candidatus Falkowbacteria bacterium CG10_big_fil_rev_8_21_14_0_10_38_22</name>
    <dbReference type="NCBI Taxonomy" id="1974564"/>
    <lineage>
        <taxon>Bacteria</taxon>
        <taxon>Candidatus Falkowiibacteriota</taxon>
    </lineage>
</organism>
<accession>A0A2M6WRW3</accession>
<dbReference type="CDD" id="cd24049">
    <property type="entry name" value="ASKHA_NBD_PilM"/>
    <property type="match status" value="1"/>
</dbReference>
<dbReference type="SUPFAM" id="SSF53067">
    <property type="entry name" value="Actin-like ATPase domain"/>
    <property type="match status" value="1"/>
</dbReference>
<reference evidence="2" key="1">
    <citation type="submission" date="2017-09" db="EMBL/GenBank/DDBJ databases">
        <title>Depth-based differentiation of microbial function through sediment-hosted aquifers and enrichment of novel symbionts in the deep terrestrial subsurface.</title>
        <authorList>
            <person name="Probst A.J."/>
            <person name="Ladd B."/>
            <person name="Jarett J.K."/>
            <person name="Geller-Mcgrath D.E."/>
            <person name="Sieber C.M.K."/>
            <person name="Emerson J.B."/>
            <person name="Anantharaman K."/>
            <person name="Thomas B.C."/>
            <person name="Malmstrom R."/>
            <person name="Stieglmeier M."/>
            <person name="Klingl A."/>
            <person name="Woyke T."/>
            <person name="Ryan C.M."/>
            <person name="Banfield J.F."/>
        </authorList>
    </citation>
    <scope>NUCLEOTIDE SEQUENCE [LARGE SCALE GENOMIC DNA]</scope>
</reference>
<dbReference type="Proteomes" id="UP000228964">
    <property type="component" value="Unassembled WGS sequence"/>
</dbReference>
<name>A0A2M6WRW3_9BACT</name>